<name>A0A933SBL7_UNCEI</name>
<sequence length="515" mass="56750">MRLRVLSARCALLALLALRTSTAGAAPAQFLPVGDPLEAELRVLDLYEPGPTLPRLVHLNSRPLQWIELGPDSAWGAVTGARGLALRRLERARAREWPGGASVPGASPRLVERAWPGDLGVTLSTGLEGARSWNGRESDWTDGSGVHVRTALRVERWLAYSHLYLGQLAGVRTFSDAVVYGTDLAAGTEESWLSYTSGTRWSAQLGRSRWHWGPGEEGSLLLSKSSAPLTGLMLHTRIEPWRADLFLFDATVHPGRGEQLAAHRLEWQPRSWARLGVAEAARYRSDGWQGLYLAGVVPYSIVQRLLDQDSRDTPDANRNNVLMSFDASVRVADGSRVYGELLLDDVHARTASVPNKYGWQAGWDGTGAMGGMRMTWNAEYTWMSRWTYTSFYGRAHEAQDRPLGWFEGPGTRRLRLRASADPGRDLQCTLVAARTERGEEGLADAFVPGTPPPSPATLAGVVERERVLEGELRWWPATGVDLAVRAGRAWLENAAHAEGAEEARWRGTLALRLTR</sequence>
<evidence type="ECO:0000313" key="2">
    <source>
        <dbReference type="EMBL" id="MBI5168456.1"/>
    </source>
</evidence>
<keyword evidence="1" id="KW-0732">Signal</keyword>
<gene>
    <name evidence="2" type="ORF">HZA61_03110</name>
</gene>
<reference evidence="2" key="1">
    <citation type="submission" date="2020-07" db="EMBL/GenBank/DDBJ databases">
        <title>Huge and variable diversity of episymbiotic CPR bacteria and DPANN archaea in groundwater ecosystems.</title>
        <authorList>
            <person name="He C.Y."/>
            <person name="Keren R."/>
            <person name="Whittaker M."/>
            <person name="Farag I.F."/>
            <person name="Doudna J."/>
            <person name="Cate J.H.D."/>
            <person name="Banfield J.F."/>
        </authorList>
    </citation>
    <scope>NUCLEOTIDE SEQUENCE</scope>
    <source>
        <strain evidence="2">NC_groundwater_1813_Pr3_B-0.1um_71_17</strain>
    </source>
</reference>
<dbReference type="Pfam" id="PF14052">
    <property type="entry name" value="Caps_assemb_Wzi"/>
    <property type="match status" value="1"/>
</dbReference>
<evidence type="ECO:0000256" key="1">
    <source>
        <dbReference type="SAM" id="SignalP"/>
    </source>
</evidence>
<feature type="signal peptide" evidence="1">
    <location>
        <begin position="1"/>
        <end position="25"/>
    </location>
</feature>
<feature type="chain" id="PRO_5037405216" description="Capsule assembly Wzi family protein" evidence="1">
    <location>
        <begin position="26"/>
        <end position="515"/>
    </location>
</feature>
<evidence type="ECO:0000313" key="3">
    <source>
        <dbReference type="Proteomes" id="UP000696931"/>
    </source>
</evidence>
<dbReference type="InterPro" id="IPR038636">
    <property type="entry name" value="Wzi_sf"/>
</dbReference>
<proteinExistence type="predicted"/>
<organism evidence="2 3">
    <name type="scientific">Eiseniibacteriota bacterium</name>
    <dbReference type="NCBI Taxonomy" id="2212470"/>
    <lineage>
        <taxon>Bacteria</taxon>
        <taxon>Candidatus Eiseniibacteriota</taxon>
    </lineage>
</organism>
<dbReference type="Proteomes" id="UP000696931">
    <property type="component" value="Unassembled WGS sequence"/>
</dbReference>
<dbReference type="EMBL" id="JACRIW010000024">
    <property type="protein sequence ID" value="MBI5168456.1"/>
    <property type="molecule type" value="Genomic_DNA"/>
</dbReference>
<evidence type="ECO:0008006" key="4">
    <source>
        <dbReference type="Google" id="ProtNLM"/>
    </source>
</evidence>
<dbReference type="AlphaFoldDB" id="A0A933SBL7"/>
<accession>A0A933SBL7</accession>
<protein>
    <recommendedName>
        <fullName evidence="4">Capsule assembly Wzi family protein</fullName>
    </recommendedName>
</protein>
<dbReference type="InterPro" id="IPR026950">
    <property type="entry name" value="Caps_assemb_Wzi"/>
</dbReference>
<dbReference type="Gene3D" id="2.40.160.130">
    <property type="entry name" value="Capsule assembly protein Wzi"/>
    <property type="match status" value="1"/>
</dbReference>
<comment type="caution">
    <text evidence="2">The sequence shown here is derived from an EMBL/GenBank/DDBJ whole genome shotgun (WGS) entry which is preliminary data.</text>
</comment>